<reference evidence="2" key="1">
    <citation type="submission" date="2023-03" db="EMBL/GenBank/DDBJ databases">
        <title>Massive genome expansion in bonnet fungi (Mycena s.s.) driven by repeated elements and novel gene families across ecological guilds.</title>
        <authorList>
            <consortium name="Lawrence Berkeley National Laboratory"/>
            <person name="Harder C.B."/>
            <person name="Miyauchi S."/>
            <person name="Viragh M."/>
            <person name="Kuo A."/>
            <person name="Thoen E."/>
            <person name="Andreopoulos B."/>
            <person name="Lu D."/>
            <person name="Skrede I."/>
            <person name="Drula E."/>
            <person name="Henrissat B."/>
            <person name="Morin E."/>
            <person name="Kohler A."/>
            <person name="Barry K."/>
            <person name="LaButti K."/>
            <person name="Morin E."/>
            <person name="Salamov A."/>
            <person name="Lipzen A."/>
            <person name="Mereny Z."/>
            <person name="Hegedus B."/>
            <person name="Baldrian P."/>
            <person name="Stursova M."/>
            <person name="Weitz H."/>
            <person name="Taylor A."/>
            <person name="Grigoriev I.V."/>
            <person name="Nagy L.G."/>
            <person name="Martin F."/>
            <person name="Kauserud H."/>
        </authorList>
    </citation>
    <scope>NUCLEOTIDE SEQUENCE</scope>
    <source>
        <strain evidence="2">CBHHK182m</strain>
    </source>
</reference>
<proteinExistence type="predicted"/>
<dbReference type="EMBL" id="JARKIB010000266">
    <property type="protein sequence ID" value="KAJ7718316.1"/>
    <property type="molecule type" value="Genomic_DNA"/>
</dbReference>
<dbReference type="Proteomes" id="UP001215598">
    <property type="component" value="Unassembled WGS sequence"/>
</dbReference>
<comment type="caution">
    <text evidence="2">The sequence shown here is derived from an EMBL/GenBank/DDBJ whole genome shotgun (WGS) entry which is preliminary data.</text>
</comment>
<evidence type="ECO:0000256" key="1">
    <source>
        <dbReference type="SAM" id="Phobius"/>
    </source>
</evidence>
<keyword evidence="1" id="KW-0812">Transmembrane</keyword>
<sequence>MRMNLTYAISMTGTTSTPLEACFTGFSGATKTRAPRRKAMTMVLPAALGFPTWSTKDTRNASGVMFSCSAGTTKTGASATRTQDGILRQYAMTPIMLTPRIFWTNGRRDSFTLSLSNMDILDQHLRRDSVTLISGRTTIAHVESRTSLLEINTPIGGPALPTTRVGIILIVLWYAMTMCPSRDETRHSVKCMVLVILLWVLVWVHELRRRAVKRCCWFGSSLIVISAVWSPCRQATNLESSASAPAPVVAVTPKSLLLLPGPILVLRYRIVTDPEVPKLGSRVRSISSRGLDR</sequence>
<keyword evidence="1" id="KW-0472">Membrane</keyword>
<accession>A0AAD7HE78</accession>
<gene>
    <name evidence="2" type="ORF">B0H16DRAFT_1897665</name>
</gene>
<feature type="transmembrane region" description="Helical" evidence="1">
    <location>
        <begin position="155"/>
        <end position="175"/>
    </location>
</feature>
<name>A0AAD7HE78_9AGAR</name>
<organism evidence="2 3">
    <name type="scientific">Mycena metata</name>
    <dbReference type="NCBI Taxonomy" id="1033252"/>
    <lineage>
        <taxon>Eukaryota</taxon>
        <taxon>Fungi</taxon>
        <taxon>Dikarya</taxon>
        <taxon>Basidiomycota</taxon>
        <taxon>Agaricomycotina</taxon>
        <taxon>Agaricomycetes</taxon>
        <taxon>Agaricomycetidae</taxon>
        <taxon>Agaricales</taxon>
        <taxon>Marasmiineae</taxon>
        <taxon>Mycenaceae</taxon>
        <taxon>Mycena</taxon>
    </lineage>
</organism>
<protein>
    <submittedName>
        <fullName evidence="2">Uncharacterized protein</fullName>
    </submittedName>
</protein>
<keyword evidence="3" id="KW-1185">Reference proteome</keyword>
<keyword evidence="1" id="KW-1133">Transmembrane helix</keyword>
<evidence type="ECO:0000313" key="2">
    <source>
        <dbReference type="EMBL" id="KAJ7718316.1"/>
    </source>
</evidence>
<evidence type="ECO:0000313" key="3">
    <source>
        <dbReference type="Proteomes" id="UP001215598"/>
    </source>
</evidence>
<feature type="transmembrane region" description="Helical" evidence="1">
    <location>
        <begin position="187"/>
        <end position="204"/>
    </location>
</feature>
<dbReference type="AlphaFoldDB" id="A0AAD7HE78"/>